<gene>
    <name evidence="2" type="ORF">AK830_g12377</name>
</gene>
<dbReference type="Proteomes" id="UP000050424">
    <property type="component" value="Unassembled WGS sequence"/>
</dbReference>
<dbReference type="PANTHER" id="PTHR28066:SF1">
    <property type="entry name" value="SMALL RIBOSOMAL SUBUNIT PROTEIN MS37"/>
    <property type="match status" value="1"/>
</dbReference>
<evidence type="ECO:0008006" key="4">
    <source>
        <dbReference type="Google" id="ProtNLM"/>
    </source>
</evidence>
<sequence>MAVKAERLHRSWCNHIKQQIRLHSHQSINQSPGPSSSTHHTTYYALHRISTPDNPPRFTAHTRDRNQPPNFHAATRQIAISRSSSAAPPPTTSNRLNWARHPPRTSPKEDRARDPPAMTGRHKAIRLPPLKALRVHNPKRAVENPCIAIMSSVLACWASAGFNATGCAAVENQLRRCMDGPAAPPAPANTINYHLARMQKYMTSPKKQK</sequence>
<dbReference type="OrthoDB" id="2210at2759"/>
<dbReference type="EMBL" id="LKCW01000381">
    <property type="protein sequence ID" value="KPM34191.1"/>
    <property type="molecule type" value="Genomic_DNA"/>
</dbReference>
<evidence type="ECO:0000313" key="3">
    <source>
        <dbReference type="Proteomes" id="UP000050424"/>
    </source>
</evidence>
<dbReference type="PANTHER" id="PTHR28066">
    <property type="entry name" value="37S RIBOSOMAL PROTEIN MRP10, MITOCHONDRIAL"/>
    <property type="match status" value="1"/>
</dbReference>
<proteinExistence type="predicted"/>
<name>A0A0P7APM9_9HYPO</name>
<feature type="compositionally biased region" description="Low complexity" evidence="1">
    <location>
        <begin position="73"/>
        <end position="86"/>
    </location>
</feature>
<dbReference type="GO" id="GO:0032543">
    <property type="term" value="P:mitochondrial translation"/>
    <property type="evidence" value="ECO:0007669"/>
    <property type="project" value="InterPro"/>
</dbReference>
<dbReference type="STRING" id="78410.A0A0P7APM9"/>
<dbReference type="GO" id="GO:0005763">
    <property type="term" value="C:mitochondrial small ribosomal subunit"/>
    <property type="evidence" value="ECO:0007669"/>
    <property type="project" value="TreeGrafter"/>
</dbReference>
<reference evidence="2 3" key="1">
    <citation type="submission" date="2015-09" db="EMBL/GenBank/DDBJ databases">
        <title>Draft genome of a European isolate of the apple canker pathogen Neonectria ditissima.</title>
        <authorList>
            <person name="Gomez-Cortecero A."/>
            <person name="Harrison R.J."/>
            <person name="Armitage A.D."/>
        </authorList>
    </citation>
    <scope>NUCLEOTIDE SEQUENCE [LARGE SCALE GENOMIC DNA]</scope>
    <source>
        <strain evidence="2 3">R09/05</strain>
    </source>
</reference>
<feature type="region of interest" description="Disordered" evidence="1">
    <location>
        <begin position="48"/>
        <end position="119"/>
    </location>
</feature>
<dbReference type="AlphaFoldDB" id="A0A0P7APM9"/>
<evidence type="ECO:0000313" key="2">
    <source>
        <dbReference type="EMBL" id="KPM34191.1"/>
    </source>
</evidence>
<evidence type="ECO:0000256" key="1">
    <source>
        <dbReference type="SAM" id="MobiDB-lite"/>
    </source>
</evidence>
<keyword evidence="3" id="KW-1185">Reference proteome</keyword>
<comment type="caution">
    <text evidence="2">The sequence shown here is derived from an EMBL/GenBank/DDBJ whole genome shotgun (WGS) entry which is preliminary data.</text>
</comment>
<dbReference type="InterPro" id="IPR017264">
    <property type="entry name" value="Ribosomal_mS37_fun"/>
</dbReference>
<organism evidence="2 3">
    <name type="scientific">Neonectria ditissima</name>
    <dbReference type="NCBI Taxonomy" id="78410"/>
    <lineage>
        <taxon>Eukaryota</taxon>
        <taxon>Fungi</taxon>
        <taxon>Dikarya</taxon>
        <taxon>Ascomycota</taxon>
        <taxon>Pezizomycotina</taxon>
        <taxon>Sordariomycetes</taxon>
        <taxon>Hypocreomycetidae</taxon>
        <taxon>Hypocreales</taxon>
        <taxon>Nectriaceae</taxon>
        <taxon>Neonectria</taxon>
    </lineage>
</organism>
<dbReference type="GO" id="GO:0003735">
    <property type="term" value="F:structural constituent of ribosome"/>
    <property type="evidence" value="ECO:0007669"/>
    <property type="project" value="InterPro"/>
</dbReference>
<accession>A0A0P7APM9</accession>
<protein>
    <recommendedName>
        <fullName evidence="4">37S ribosomal protein mrp10, mitochondrial</fullName>
    </recommendedName>
</protein>